<dbReference type="InterPro" id="IPR036388">
    <property type="entry name" value="WH-like_DNA-bd_sf"/>
</dbReference>
<keyword evidence="12" id="KW-0539">Nucleus</keyword>
<dbReference type="SMART" id="SM01074">
    <property type="entry name" value="Cdc6_C"/>
    <property type="match status" value="1"/>
</dbReference>
<feature type="region of interest" description="Disordered" evidence="19">
    <location>
        <begin position="247"/>
        <end position="583"/>
    </location>
</feature>
<comment type="function">
    <text evidence="14">Involved in the initiation of DNA replication. Also participates in checkpoint controls that ensure DNA replication is completed before mitosis is initiated.</text>
</comment>
<comment type="subunit">
    <text evidence="15">Interacts with PCNA, ORC1, cyclin-CDK. Interacts with HUWE1. Interacts with ANKRD17. Interacts with GRWD1; origin binding of GRWD1 is dependent on CDC6. Interacts with CDT1; are mutually dependent on one another for loading MCM complexes onto chromatin. Interacts with TTC4. Interacts (via Cy motif) with CCNF; the interaction takes place during G2 and M phase. Interacts with CDH1.</text>
</comment>
<accession>A0A8B9TUT1</accession>
<feature type="compositionally biased region" description="Pro residues" evidence="19">
    <location>
        <begin position="719"/>
        <end position="741"/>
    </location>
</feature>
<keyword evidence="13" id="KW-0131">Cell cycle</keyword>
<evidence type="ECO:0000256" key="19">
    <source>
        <dbReference type="SAM" id="MobiDB-lite"/>
    </source>
</evidence>
<dbReference type="GO" id="GO:0005737">
    <property type="term" value="C:cytoplasm"/>
    <property type="evidence" value="ECO:0007669"/>
    <property type="project" value="UniProtKB-SubCell"/>
</dbReference>
<comment type="subcellular location">
    <subcellularLocation>
        <location evidence="2">Cytoplasm</location>
    </subcellularLocation>
    <subcellularLocation>
        <location evidence="1">Nucleus</location>
    </subcellularLocation>
</comment>
<dbReference type="InterPro" id="IPR003959">
    <property type="entry name" value="ATPase_AAA_core"/>
</dbReference>
<evidence type="ECO:0000313" key="23">
    <source>
        <dbReference type="Proteomes" id="UP000694400"/>
    </source>
</evidence>
<evidence type="ECO:0000256" key="9">
    <source>
        <dbReference type="ARBA" id="ARBA00022776"/>
    </source>
</evidence>
<dbReference type="Gene3D" id="3.40.50.300">
    <property type="entry name" value="P-loop containing nucleotide triphosphate hydrolases"/>
    <property type="match status" value="1"/>
</dbReference>
<dbReference type="InterPro" id="IPR027417">
    <property type="entry name" value="P-loop_NTPase"/>
</dbReference>
<evidence type="ECO:0000256" key="18">
    <source>
        <dbReference type="ARBA" id="ARBA00082525"/>
    </source>
</evidence>
<dbReference type="GO" id="GO:0005819">
    <property type="term" value="C:spindle"/>
    <property type="evidence" value="ECO:0007669"/>
    <property type="project" value="UniProtKB-ARBA"/>
</dbReference>
<keyword evidence="9" id="KW-0498">Mitosis</keyword>
<evidence type="ECO:0000256" key="7">
    <source>
        <dbReference type="ARBA" id="ARBA00022705"/>
    </source>
</evidence>
<organism evidence="22 23">
    <name type="scientific">Anas platyrhynchos</name>
    <name type="common">Mallard</name>
    <name type="synonym">Anas boschas</name>
    <dbReference type="NCBI Taxonomy" id="8839"/>
    <lineage>
        <taxon>Eukaryota</taxon>
        <taxon>Metazoa</taxon>
        <taxon>Chordata</taxon>
        <taxon>Craniata</taxon>
        <taxon>Vertebrata</taxon>
        <taxon>Euteleostomi</taxon>
        <taxon>Archelosauria</taxon>
        <taxon>Archosauria</taxon>
        <taxon>Dinosauria</taxon>
        <taxon>Saurischia</taxon>
        <taxon>Theropoda</taxon>
        <taxon>Coelurosauria</taxon>
        <taxon>Aves</taxon>
        <taxon>Neognathae</taxon>
        <taxon>Galloanserae</taxon>
        <taxon>Anseriformes</taxon>
        <taxon>Anatidae</taxon>
        <taxon>Anatinae</taxon>
        <taxon>Anas</taxon>
    </lineage>
</organism>
<dbReference type="Pfam" id="PF00004">
    <property type="entry name" value="AAA"/>
    <property type="match status" value="1"/>
</dbReference>
<dbReference type="InterPro" id="IPR036390">
    <property type="entry name" value="WH_DNA-bd_sf"/>
</dbReference>
<keyword evidence="11" id="KW-0832">Ubl conjugation</keyword>
<feature type="compositionally biased region" description="Low complexity" evidence="19">
    <location>
        <begin position="636"/>
        <end position="661"/>
    </location>
</feature>
<sequence length="1255" mass="132278">MPLAAHPRGAASPCSPGALSSSSPCSPPPNCTLPQGHGFGEFFPGVGAPCDPRKPLICPSICLSWCHAGLSQEPRNPSGTSFLRPGASLRVGTSLSDRDEPPALSSHDADPPPAAAARPPATPHLQPGEHGAPEIEPGGAAWAGGAPAGHLQRDQTAQGDTNQRPQRPPPREAQGWWRRRFGADPAQGGAVPGRRPQTATRGGQGHLRWGPHSVNFSPPPSWEAPWAAGGVWDLSACARPEDLGILAPSVVPKSPPCPPPASRGGGPYSSSASPNPSLFFFYPPLTESSTKQTLQVPGSRVAAPRPPVPSTPTPPSSSRPPPQDDADGSRGSPPELPRTQRPSLPDLSRPNAASTPSGGMKHSSSAPPPAPPRPPQRPHPQNFFLQPRKTLTPHPGSTPPPPATTTTTTRDGPPPAPPPAKPPPSPVNLRTGAPGGQTLAAAPPPPPPPPYRQPPGVPNGPPSPVAEAAPELPQRHNSLHRKPPGPLRGLAPPPPNSAASPALQSSRPPPPARDPPSRGAAPPPPPPLLRNGGRDAPPPPPPPYRVHGPADPPGRGKPPPPPTRTPAGPPPPPPPLRNGHRDSIRAFLGEYRCLGTNWGGLGGLGGVLGAAPSPFGFILPPPFLFFFCPPPHFFPQTTSSPSTPSTPSRISRPPRSTNSSRGFTPAKPTESPPAMPSTRSRSQPTIGFPRRRSARCLAAPPAKPPPAKTLQDDPDRDPPAPNLSPLPKNPPEPGSAPPAPLSPRCQALPLSPRKRLGDDNLCNVPHTLPCSPAKRSKENRGRRLLFGDPAASPGKTSPPEKPPNTPTKLSPPEKSPSPPVPPTPHRGQETPQSSGRSGDPVRTRLFRPEGSCYQQAKRALHAAVPERLQGREREVGAIRKFLGEHLPARRPGSLYISGPPGTGKTACLSCVLRDCQQDELAGSRVLVLNCMELSSPHAVFPAVAQRLGVPGAGREALRGLEKELTAPGPMLLLVLDELDQLESKGQDVLYTIFEWPRLPRSRLVLIGVANALDLTERSLARLHARLAPGPPRLLHFPPYSRQQLAAILQERLARGGAEAVLDPPALQFCARKVSAVSGDARKALDVCRRAVEMVELDVRTQTLLKPPPGCDPPSAPSPVPVRVGLPHVSRVLSEVFGDRMTAGGGRGAPDTFPLQQKVLVCSLLLLARHLRAREVTLGKLHDAYSRVCRRQQLCAVDQAECLALVTLLEARGVLQIKRAKEARLAKVSLKIEEEEARHALQDAALVGSILARGLL</sequence>
<dbReference type="GO" id="GO:0051301">
    <property type="term" value="P:cell division"/>
    <property type="evidence" value="ECO:0007669"/>
    <property type="project" value="UniProtKB-KW"/>
</dbReference>
<proteinExistence type="inferred from homology"/>
<feature type="compositionally biased region" description="Polar residues" evidence="19">
    <location>
        <begin position="286"/>
        <end position="296"/>
    </location>
</feature>
<dbReference type="FunFam" id="1.10.8.60:FF:000058">
    <property type="entry name" value="Cell division control protein"/>
    <property type="match status" value="1"/>
</dbReference>
<dbReference type="GO" id="GO:0006270">
    <property type="term" value="P:DNA replication initiation"/>
    <property type="evidence" value="ECO:0007669"/>
    <property type="project" value="TreeGrafter"/>
</dbReference>
<evidence type="ECO:0000256" key="11">
    <source>
        <dbReference type="ARBA" id="ARBA00022843"/>
    </source>
</evidence>
<dbReference type="GO" id="GO:0005524">
    <property type="term" value="F:ATP binding"/>
    <property type="evidence" value="ECO:0007669"/>
    <property type="project" value="UniProtKB-KW"/>
</dbReference>
<keyword evidence="10" id="KW-0067">ATP-binding</keyword>
<evidence type="ECO:0000259" key="20">
    <source>
        <dbReference type="SMART" id="SM00382"/>
    </source>
</evidence>
<evidence type="ECO:0000256" key="8">
    <source>
        <dbReference type="ARBA" id="ARBA00022741"/>
    </source>
</evidence>
<evidence type="ECO:0000256" key="15">
    <source>
        <dbReference type="ARBA" id="ARBA00062730"/>
    </source>
</evidence>
<feature type="domain" description="Cdc6 C-terminal" evidence="21">
    <location>
        <begin position="1160"/>
        <end position="1240"/>
    </location>
</feature>
<dbReference type="CDD" id="cd00009">
    <property type="entry name" value="AAA"/>
    <property type="match status" value="1"/>
</dbReference>
<evidence type="ECO:0000256" key="13">
    <source>
        <dbReference type="ARBA" id="ARBA00023306"/>
    </source>
</evidence>
<dbReference type="GO" id="GO:0005634">
    <property type="term" value="C:nucleus"/>
    <property type="evidence" value="ECO:0007669"/>
    <property type="project" value="UniProtKB-SubCell"/>
</dbReference>
<evidence type="ECO:0000256" key="6">
    <source>
        <dbReference type="ARBA" id="ARBA00022618"/>
    </source>
</evidence>
<feature type="region of interest" description="Disordered" evidence="19">
    <location>
        <begin position="73"/>
        <end position="221"/>
    </location>
</feature>
<reference evidence="22" key="2">
    <citation type="submission" date="2025-08" db="UniProtKB">
        <authorList>
            <consortium name="Ensembl"/>
        </authorList>
    </citation>
    <scope>IDENTIFICATION</scope>
</reference>
<evidence type="ECO:0000256" key="17">
    <source>
        <dbReference type="ARBA" id="ARBA00079122"/>
    </source>
</evidence>
<evidence type="ECO:0000313" key="22">
    <source>
        <dbReference type="Ensembl" id="ENSAPLP00020026586.1"/>
    </source>
</evidence>
<keyword evidence="4" id="KW-0963">Cytoplasm</keyword>
<evidence type="ECO:0000256" key="12">
    <source>
        <dbReference type="ARBA" id="ARBA00023242"/>
    </source>
</evidence>
<keyword evidence="7" id="KW-0235">DNA replication</keyword>
<feature type="compositionally biased region" description="Pro residues" evidence="19">
    <location>
        <begin position="442"/>
        <end position="464"/>
    </location>
</feature>
<dbReference type="Pfam" id="PF09079">
    <property type="entry name" value="WHD_Cdc6"/>
    <property type="match status" value="1"/>
</dbReference>
<keyword evidence="8" id="KW-0547">Nucleotide-binding</keyword>
<evidence type="ECO:0000256" key="14">
    <source>
        <dbReference type="ARBA" id="ARBA00056036"/>
    </source>
</evidence>
<dbReference type="InterPro" id="IPR050311">
    <property type="entry name" value="ORC1/CDC6"/>
</dbReference>
<keyword evidence="5" id="KW-0597">Phosphoprotein</keyword>
<dbReference type="Gene3D" id="1.10.10.10">
    <property type="entry name" value="Winged helix-like DNA-binding domain superfamily/Winged helix DNA-binding domain"/>
    <property type="match status" value="1"/>
</dbReference>
<dbReference type="AlphaFoldDB" id="A0A8B9TUT1"/>
<dbReference type="SUPFAM" id="SSF46785">
    <property type="entry name" value="Winged helix' DNA-binding domain"/>
    <property type="match status" value="1"/>
</dbReference>
<feature type="compositionally biased region" description="Pro residues" evidence="19">
    <location>
        <begin position="304"/>
        <end position="323"/>
    </location>
</feature>
<dbReference type="FunFam" id="1.10.10.10:FF:000265">
    <property type="entry name" value="Cell division control protein"/>
    <property type="match status" value="1"/>
</dbReference>
<dbReference type="GO" id="GO:0003688">
    <property type="term" value="F:DNA replication origin binding"/>
    <property type="evidence" value="ECO:0007669"/>
    <property type="project" value="TreeGrafter"/>
</dbReference>
<evidence type="ECO:0000259" key="21">
    <source>
        <dbReference type="SMART" id="SM01074"/>
    </source>
</evidence>
<evidence type="ECO:0000256" key="5">
    <source>
        <dbReference type="ARBA" id="ARBA00022553"/>
    </source>
</evidence>
<feature type="compositionally biased region" description="Low complexity" evidence="19">
    <location>
        <begin position="497"/>
        <end position="506"/>
    </location>
</feature>
<reference evidence="22" key="3">
    <citation type="submission" date="2025-09" db="UniProtKB">
        <authorList>
            <consortium name="Ensembl"/>
        </authorList>
    </citation>
    <scope>IDENTIFICATION</scope>
</reference>
<evidence type="ECO:0000256" key="4">
    <source>
        <dbReference type="ARBA" id="ARBA00022490"/>
    </source>
</evidence>
<dbReference type="SMART" id="SM00382">
    <property type="entry name" value="AAA"/>
    <property type="match status" value="1"/>
</dbReference>
<dbReference type="FunFam" id="3.40.50.300:FF:000547">
    <property type="entry name" value="Cell division control protein"/>
    <property type="match status" value="1"/>
</dbReference>
<feature type="compositionally biased region" description="Low complexity" evidence="19">
    <location>
        <begin position="115"/>
        <end position="149"/>
    </location>
</feature>
<feature type="compositionally biased region" description="Pro residues" evidence="19">
    <location>
        <begin position="813"/>
        <end position="824"/>
    </location>
</feature>
<reference evidence="22" key="1">
    <citation type="submission" date="2019-08" db="EMBL/GenBank/DDBJ databases">
        <title>Three high-quality genomes provides insights into domestication of ducks.</title>
        <authorList>
            <person name="Hou Z.C."/>
            <person name="Zhu F."/>
            <person name="Yin Z.T."/>
            <person name="Zhang F."/>
        </authorList>
    </citation>
    <scope>NUCLEOTIDE SEQUENCE [LARGE SCALE GENOMIC DNA]</scope>
</reference>
<dbReference type="SUPFAM" id="SSF52540">
    <property type="entry name" value="P-loop containing nucleoside triphosphate hydrolases"/>
    <property type="match status" value="1"/>
</dbReference>
<dbReference type="PANTHER" id="PTHR10763:SF26">
    <property type="entry name" value="CELL DIVISION CONTROL PROTEIN 6 HOMOLOG"/>
    <property type="match status" value="1"/>
</dbReference>
<feature type="domain" description="AAA+ ATPase" evidence="20">
    <location>
        <begin position="890"/>
        <end position="1032"/>
    </location>
</feature>
<dbReference type="Ensembl" id="ENSAPLT00020028633.1">
    <property type="protein sequence ID" value="ENSAPLP00020026586.1"/>
    <property type="gene ID" value="ENSAPLG00020018109.1"/>
</dbReference>
<keyword evidence="6" id="KW-0132">Cell division</keyword>
<dbReference type="GO" id="GO:0016887">
    <property type="term" value="F:ATP hydrolysis activity"/>
    <property type="evidence" value="ECO:0007669"/>
    <property type="project" value="InterPro"/>
</dbReference>
<feature type="compositionally biased region" description="Pro residues" evidence="19">
    <location>
        <begin position="536"/>
        <end position="576"/>
    </location>
</feature>
<comment type="similarity">
    <text evidence="3">Belongs to the CDC6/cdc18 family.</text>
</comment>
<feature type="region of interest" description="Disordered" evidence="19">
    <location>
        <begin position="636"/>
        <end position="844"/>
    </location>
</feature>
<dbReference type="PANTHER" id="PTHR10763">
    <property type="entry name" value="CELL DIVISION CONTROL PROTEIN 6-RELATED"/>
    <property type="match status" value="1"/>
</dbReference>
<evidence type="ECO:0000256" key="3">
    <source>
        <dbReference type="ARBA" id="ARBA00006184"/>
    </source>
</evidence>
<dbReference type="InterPro" id="IPR015163">
    <property type="entry name" value="Cdc6_C"/>
</dbReference>
<dbReference type="GO" id="GO:0033314">
    <property type="term" value="P:mitotic DNA replication checkpoint signaling"/>
    <property type="evidence" value="ECO:0007669"/>
    <property type="project" value="TreeGrafter"/>
</dbReference>
<dbReference type="Gene3D" id="1.10.8.60">
    <property type="match status" value="1"/>
</dbReference>
<name>A0A8B9TUT1_ANAPL</name>
<evidence type="ECO:0000256" key="10">
    <source>
        <dbReference type="ARBA" id="ARBA00022840"/>
    </source>
</evidence>
<dbReference type="InterPro" id="IPR003593">
    <property type="entry name" value="AAA+_ATPase"/>
</dbReference>
<dbReference type="InterPro" id="IPR054425">
    <property type="entry name" value="Cdc6_ORC1-like_ATPase_lid"/>
</dbReference>
<protein>
    <recommendedName>
        <fullName evidence="16">Cell division control protein 6 homolog</fullName>
    </recommendedName>
    <alternativeName>
        <fullName evidence="18">CDC6-related protein</fullName>
    </alternativeName>
    <alternativeName>
        <fullName evidence="17">p62(cdc6)</fullName>
    </alternativeName>
</protein>
<evidence type="ECO:0000256" key="16">
    <source>
        <dbReference type="ARBA" id="ARBA00069110"/>
    </source>
</evidence>
<dbReference type="Pfam" id="PF22606">
    <property type="entry name" value="Cdc6-ORC-like_ATPase_lid"/>
    <property type="match status" value="1"/>
</dbReference>
<feature type="compositionally biased region" description="Pro residues" evidence="19">
    <location>
        <begin position="366"/>
        <end position="378"/>
    </location>
</feature>
<dbReference type="Proteomes" id="UP000694400">
    <property type="component" value="Chromosome 25"/>
</dbReference>
<feature type="compositionally biased region" description="Pro residues" evidence="19">
    <location>
        <begin position="412"/>
        <end position="426"/>
    </location>
</feature>
<evidence type="ECO:0000256" key="1">
    <source>
        <dbReference type="ARBA" id="ARBA00004123"/>
    </source>
</evidence>
<evidence type="ECO:0000256" key="2">
    <source>
        <dbReference type="ARBA" id="ARBA00004496"/>
    </source>
</evidence>